<organism evidence="9 10">
    <name type="scientific">Methanolobus chelungpuianus</name>
    <dbReference type="NCBI Taxonomy" id="502115"/>
    <lineage>
        <taxon>Archaea</taxon>
        <taxon>Methanobacteriati</taxon>
        <taxon>Methanobacteriota</taxon>
        <taxon>Stenosarchaea group</taxon>
        <taxon>Methanomicrobia</taxon>
        <taxon>Methanosarcinales</taxon>
        <taxon>Methanosarcinaceae</taxon>
        <taxon>Methanolobus</taxon>
    </lineage>
</organism>
<evidence type="ECO:0000259" key="8">
    <source>
        <dbReference type="PROSITE" id="PS50893"/>
    </source>
</evidence>
<comment type="subcellular location">
    <subcellularLocation>
        <location evidence="1">Cell membrane</location>
        <topology evidence="1">Peripheral membrane protein</topology>
    </subcellularLocation>
</comment>
<proteinExistence type="predicted"/>
<dbReference type="InterPro" id="IPR017871">
    <property type="entry name" value="ABC_transporter-like_CS"/>
</dbReference>
<accession>A0AAE3HAI5</accession>
<evidence type="ECO:0000313" key="10">
    <source>
        <dbReference type="Proteomes" id="UP001206983"/>
    </source>
</evidence>
<keyword evidence="3" id="KW-1003">Cell membrane</keyword>
<evidence type="ECO:0000313" key="9">
    <source>
        <dbReference type="EMBL" id="MCQ6963000.1"/>
    </source>
</evidence>
<dbReference type="PANTHER" id="PTHR43553">
    <property type="entry name" value="HEAVY METAL TRANSPORTER"/>
    <property type="match status" value="1"/>
</dbReference>
<dbReference type="EMBL" id="JTEO01000004">
    <property type="protein sequence ID" value="MCQ6963000.1"/>
    <property type="molecule type" value="Genomic_DNA"/>
</dbReference>
<dbReference type="GO" id="GO:0043190">
    <property type="term" value="C:ATP-binding cassette (ABC) transporter complex"/>
    <property type="evidence" value="ECO:0007669"/>
    <property type="project" value="TreeGrafter"/>
</dbReference>
<evidence type="ECO:0000256" key="3">
    <source>
        <dbReference type="ARBA" id="ARBA00022475"/>
    </source>
</evidence>
<sequence>MEELIRMEKVCVTAGDRSILSGFDMSLCRGEKVLIKGRSGIGKTTLFRLLMGFRKPSSGAIYFDGRPLDAGLAWDIRKRIAHISQDSDIGEGRVKEMLDEVFSYNENKGKLDPDRLRLLMSELSLREDVLDKRFENLSGGEKQRIAIIISLLTRKDIFLLDEITSDLDAGLKKKVVDMFVSDPSRTVLVISHDSEWEREGVRVIDLERMQEGVNDCS</sequence>
<keyword evidence="2" id="KW-0813">Transport</keyword>
<dbReference type="SMART" id="SM00382">
    <property type="entry name" value="AAA"/>
    <property type="match status" value="1"/>
</dbReference>
<evidence type="ECO:0000256" key="2">
    <source>
        <dbReference type="ARBA" id="ARBA00022448"/>
    </source>
</evidence>
<dbReference type="Pfam" id="PF00005">
    <property type="entry name" value="ABC_tran"/>
    <property type="match status" value="1"/>
</dbReference>
<keyword evidence="7" id="KW-0472">Membrane</keyword>
<dbReference type="RefSeq" id="WP_256622876.1">
    <property type="nucleotide sequence ID" value="NZ_JTEO01000004.1"/>
</dbReference>
<reference evidence="9 10" key="1">
    <citation type="journal article" date="2011" name="Appl. Environ. Microbiol.">
        <title>Methanogenic archaea isolated from Taiwan's Chelungpu fault.</title>
        <authorList>
            <person name="Wu S.Y."/>
            <person name="Lai M.C."/>
        </authorList>
    </citation>
    <scope>NUCLEOTIDE SEQUENCE [LARGE SCALE GENOMIC DNA]</scope>
    <source>
        <strain evidence="9 10">St545Mb</strain>
    </source>
</reference>
<dbReference type="InterPro" id="IPR003439">
    <property type="entry name" value="ABC_transporter-like_ATP-bd"/>
</dbReference>
<dbReference type="InterPro" id="IPR027417">
    <property type="entry name" value="P-loop_NTPase"/>
</dbReference>
<dbReference type="GO" id="GO:0005524">
    <property type="term" value="F:ATP binding"/>
    <property type="evidence" value="ECO:0007669"/>
    <property type="project" value="UniProtKB-KW"/>
</dbReference>
<dbReference type="AlphaFoldDB" id="A0AAE3HAI5"/>
<gene>
    <name evidence="9" type="ORF">PV02_08030</name>
</gene>
<keyword evidence="4" id="KW-0547">Nucleotide-binding</keyword>
<evidence type="ECO:0000256" key="6">
    <source>
        <dbReference type="ARBA" id="ARBA00022967"/>
    </source>
</evidence>
<dbReference type="PANTHER" id="PTHR43553:SF27">
    <property type="entry name" value="ENERGY-COUPLING FACTOR TRANSPORTER ATP-BINDING PROTEIN ECFA2"/>
    <property type="match status" value="1"/>
</dbReference>
<dbReference type="Gene3D" id="3.40.50.300">
    <property type="entry name" value="P-loop containing nucleotide triphosphate hydrolases"/>
    <property type="match status" value="1"/>
</dbReference>
<name>A0AAE3HAI5_9EURY</name>
<dbReference type="Proteomes" id="UP001206983">
    <property type="component" value="Unassembled WGS sequence"/>
</dbReference>
<dbReference type="GO" id="GO:0016887">
    <property type="term" value="F:ATP hydrolysis activity"/>
    <property type="evidence" value="ECO:0007669"/>
    <property type="project" value="InterPro"/>
</dbReference>
<protein>
    <submittedName>
        <fullName evidence="9">ABC transporter ATP-binding protein</fullName>
    </submittedName>
</protein>
<feature type="domain" description="ABC transporter" evidence="8">
    <location>
        <begin position="5"/>
        <end position="216"/>
    </location>
</feature>
<dbReference type="GO" id="GO:0042626">
    <property type="term" value="F:ATPase-coupled transmembrane transporter activity"/>
    <property type="evidence" value="ECO:0007669"/>
    <property type="project" value="TreeGrafter"/>
</dbReference>
<dbReference type="PROSITE" id="PS00211">
    <property type="entry name" value="ABC_TRANSPORTER_1"/>
    <property type="match status" value="1"/>
</dbReference>
<evidence type="ECO:0000256" key="4">
    <source>
        <dbReference type="ARBA" id="ARBA00022741"/>
    </source>
</evidence>
<dbReference type="SUPFAM" id="SSF52540">
    <property type="entry name" value="P-loop containing nucleoside triphosphate hydrolases"/>
    <property type="match status" value="1"/>
</dbReference>
<keyword evidence="5 9" id="KW-0067">ATP-binding</keyword>
<keyword evidence="10" id="KW-1185">Reference proteome</keyword>
<keyword evidence="6" id="KW-1278">Translocase</keyword>
<evidence type="ECO:0000256" key="7">
    <source>
        <dbReference type="ARBA" id="ARBA00023136"/>
    </source>
</evidence>
<comment type="caution">
    <text evidence="9">The sequence shown here is derived from an EMBL/GenBank/DDBJ whole genome shotgun (WGS) entry which is preliminary data.</text>
</comment>
<evidence type="ECO:0000256" key="1">
    <source>
        <dbReference type="ARBA" id="ARBA00004202"/>
    </source>
</evidence>
<dbReference type="InterPro" id="IPR050095">
    <property type="entry name" value="ECF_ABC_transporter_ATP-bd"/>
</dbReference>
<dbReference type="InterPro" id="IPR003593">
    <property type="entry name" value="AAA+_ATPase"/>
</dbReference>
<dbReference type="PROSITE" id="PS50893">
    <property type="entry name" value="ABC_TRANSPORTER_2"/>
    <property type="match status" value="1"/>
</dbReference>
<evidence type="ECO:0000256" key="5">
    <source>
        <dbReference type="ARBA" id="ARBA00022840"/>
    </source>
</evidence>